<organism evidence="2 3">
    <name type="scientific">Solea senegalensis</name>
    <name type="common">Senegalese sole</name>
    <dbReference type="NCBI Taxonomy" id="28829"/>
    <lineage>
        <taxon>Eukaryota</taxon>
        <taxon>Metazoa</taxon>
        <taxon>Chordata</taxon>
        <taxon>Craniata</taxon>
        <taxon>Vertebrata</taxon>
        <taxon>Euteleostomi</taxon>
        <taxon>Actinopterygii</taxon>
        <taxon>Neopterygii</taxon>
        <taxon>Teleostei</taxon>
        <taxon>Neoteleostei</taxon>
        <taxon>Acanthomorphata</taxon>
        <taxon>Carangaria</taxon>
        <taxon>Pleuronectiformes</taxon>
        <taxon>Pleuronectoidei</taxon>
        <taxon>Soleidae</taxon>
        <taxon>Solea</taxon>
    </lineage>
</organism>
<evidence type="ECO:0000313" key="3">
    <source>
        <dbReference type="Proteomes" id="UP000693946"/>
    </source>
</evidence>
<gene>
    <name evidence="2" type="ORF">JOB18_006843</name>
</gene>
<feature type="compositionally biased region" description="Basic and acidic residues" evidence="1">
    <location>
        <begin position="81"/>
        <end position="97"/>
    </location>
</feature>
<feature type="compositionally biased region" description="Polar residues" evidence="1">
    <location>
        <begin position="67"/>
        <end position="79"/>
    </location>
</feature>
<reference evidence="2 3" key="1">
    <citation type="journal article" date="2021" name="Sci. Rep.">
        <title>Chromosome anchoring in Senegalese sole (Solea senegalensis) reveals sex-associated markers and genome rearrangements in flatfish.</title>
        <authorList>
            <person name="Guerrero-Cozar I."/>
            <person name="Gomez-Garrido J."/>
            <person name="Berbel C."/>
            <person name="Martinez-Blanch J.F."/>
            <person name="Alioto T."/>
            <person name="Claros M.G."/>
            <person name="Gagnaire P.A."/>
            <person name="Manchado M."/>
        </authorList>
    </citation>
    <scope>NUCLEOTIDE SEQUENCE [LARGE SCALE GENOMIC DNA]</scope>
    <source>
        <strain evidence="2">Sse05_10M</strain>
    </source>
</reference>
<keyword evidence="3" id="KW-1185">Reference proteome</keyword>
<protein>
    <submittedName>
        <fullName evidence="2">Uncharacterized protein</fullName>
    </submittedName>
</protein>
<feature type="region of interest" description="Disordered" evidence="1">
    <location>
        <begin position="62"/>
        <end position="106"/>
    </location>
</feature>
<dbReference type="EMBL" id="JAGKHQ010000002">
    <property type="protein sequence ID" value="KAG7521795.1"/>
    <property type="molecule type" value="Genomic_DNA"/>
</dbReference>
<comment type="caution">
    <text evidence="2">The sequence shown here is derived from an EMBL/GenBank/DDBJ whole genome shotgun (WGS) entry which is preliminary data.</text>
</comment>
<evidence type="ECO:0000256" key="1">
    <source>
        <dbReference type="SAM" id="MobiDB-lite"/>
    </source>
</evidence>
<dbReference type="Proteomes" id="UP000693946">
    <property type="component" value="Linkage Group LG10"/>
</dbReference>
<proteinExistence type="predicted"/>
<evidence type="ECO:0000313" key="2">
    <source>
        <dbReference type="EMBL" id="KAG7521795.1"/>
    </source>
</evidence>
<name>A0AAV6SYB3_SOLSE</name>
<dbReference type="AlphaFoldDB" id="A0AAV6SYB3"/>
<accession>A0AAV6SYB3</accession>
<sequence>MDRITGDSSSTETSAPLLTTVRVPASQTCDQSRPLLFLLPLRTEVSLRYFCVNRGDHEEPGCPPLSQAVSASLPPSTAQAAEKEREGETYRERESERAVVAPGSAE</sequence>